<evidence type="ECO:0000313" key="7">
    <source>
        <dbReference type="EMBL" id="KAK5928790.1"/>
    </source>
</evidence>
<keyword evidence="8" id="KW-1185">Reference proteome</keyword>
<feature type="region of interest" description="Disordered" evidence="6">
    <location>
        <begin position="79"/>
        <end position="106"/>
    </location>
</feature>
<evidence type="ECO:0000256" key="1">
    <source>
        <dbReference type="ARBA" id="ARBA00008601"/>
    </source>
</evidence>
<dbReference type="InterPro" id="IPR052103">
    <property type="entry name" value="Dual_spec_Phospatases"/>
</dbReference>
<evidence type="ECO:0000313" key="8">
    <source>
        <dbReference type="Proteomes" id="UP001331515"/>
    </source>
</evidence>
<accession>A0AAN8DUG7</accession>
<dbReference type="Proteomes" id="UP001331515">
    <property type="component" value="Unassembled WGS sequence"/>
</dbReference>
<dbReference type="GO" id="GO:0004722">
    <property type="term" value="F:protein serine/threonine phosphatase activity"/>
    <property type="evidence" value="ECO:0007669"/>
    <property type="project" value="UniProtKB-EC"/>
</dbReference>
<comment type="similarity">
    <text evidence="1">Belongs to the protein-tyrosine phosphatase family. Non-receptor class dual specificity subfamily.</text>
</comment>
<protein>
    <submittedName>
        <fullName evidence="7">Uncharacterized protein</fullName>
    </submittedName>
</protein>
<organism evidence="7 8">
    <name type="scientific">Champsocephalus gunnari</name>
    <name type="common">Mackerel icefish</name>
    <dbReference type="NCBI Taxonomy" id="52237"/>
    <lineage>
        <taxon>Eukaryota</taxon>
        <taxon>Metazoa</taxon>
        <taxon>Chordata</taxon>
        <taxon>Craniata</taxon>
        <taxon>Vertebrata</taxon>
        <taxon>Euteleostomi</taxon>
        <taxon>Actinopterygii</taxon>
        <taxon>Neopterygii</taxon>
        <taxon>Teleostei</taxon>
        <taxon>Neoteleostei</taxon>
        <taxon>Acanthomorphata</taxon>
        <taxon>Eupercaria</taxon>
        <taxon>Perciformes</taxon>
        <taxon>Notothenioidei</taxon>
        <taxon>Channichthyidae</taxon>
        <taxon>Champsocephalus</taxon>
    </lineage>
</organism>
<comment type="caution">
    <text evidence="7">The sequence shown here is derived from an EMBL/GenBank/DDBJ whole genome shotgun (WGS) entry which is preliminary data.</text>
</comment>
<evidence type="ECO:0000256" key="2">
    <source>
        <dbReference type="ARBA" id="ARBA00022801"/>
    </source>
</evidence>
<dbReference type="SUPFAM" id="SSF52799">
    <property type="entry name" value="(Phosphotyrosine protein) phosphatases II"/>
    <property type="match status" value="1"/>
</dbReference>
<dbReference type="PANTHER" id="PTHR45961">
    <property type="entry name" value="IP21249P"/>
    <property type="match status" value="1"/>
</dbReference>
<proteinExistence type="inferred from homology"/>
<reference evidence="7 8" key="1">
    <citation type="journal article" date="2023" name="Mol. Biol. Evol.">
        <title>Genomics of Secondarily Temperate Adaptation in the Only Non-Antarctic Icefish.</title>
        <authorList>
            <person name="Rivera-Colon A.G."/>
            <person name="Rayamajhi N."/>
            <person name="Minhas B.F."/>
            <person name="Madrigal G."/>
            <person name="Bilyk K.T."/>
            <person name="Yoon V."/>
            <person name="Hune M."/>
            <person name="Gregory S."/>
            <person name="Cheng C.H.C."/>
            <person name="Catchen J.M."/>
        </authorList>
    </citation>
    <scope>NUCLEOTIDE SEQUENCE [LARGE SCALE GENOMIC DNA]</scope>
    <source>
        <tissue evidence="7">White muscle</tissue>
    </source>
</reference>
<comment type="catalytic activity">
    <reaction evidence="4">
        <text>O-phospho-L-seryl-[protein] + H2O = L-seryl-[protein] + phosphate</text>
        <dbReference type="Rhea" id="RHEA:20629"/>
        <dbReference type="Rhea" id="RHEA-COMP:9863"/>
        <dbReference type="Rhea" id="RHEA-COMP:11604"/>
        <dbReference type="ChEBI" id="CHEBI:15377"/>
        <dbReference type="ChEBI" id="CHEBI:29999"/>
        <dbReference type="ChEBI" id="CHEBI:43474"/>
        <dbReference type="ChEBI" id="CHEBI:83421"/>
        <dbReference type="EC" id="3.1.3.16"/>
    </reaction>
</comment>
<evidence type="ECO:0000256" key="4">
    <source>
        <dbReference type="ARBA" id="ARBA00047761"/>
    </source>
</evidence>
<evidence type="ECO:0000256" key="5">
    <source>
        <dbReference type="ARBA" id="ARBA00048336"/>
    </source>
</evidence>
<evidence type="ECO:0000256" key="6">
    <source>
        <dbReference type="SAM" id="MobiDB-lite"/>
    </source>
</evidence>
<evidence type="ECO:0000256" key="3">
    <source>
        <dbReference type="ARBA" id="ARBA00022912"/>
    </source>
</evidence>
<dbReference type="InterPro" id="IPR029021">
    <property type="entry name" value="Prot-tyrosine_phosphatase-like"/>
</dbReference>
<dbReference type="GO" id="GO:0005737">
    <property type="term" value="C:cytoplasm"/>
    <property type="evidence" value="ECO:0007669"/>
    <property type="project" value="TreeGrafter"/>
</dbReference>
<dbReference type="PANTHER" id="PTHR45961:SF10">
    <property type="entry name" value="DUAL SPECIFICITY PROTEIN PHOSPHATASE 14-LIKE"/>
    <property type="match status" value="1"/>
</dbReference>
<gene>
    <name evidence="7" type="ORF">CgunFtcFv8_010081</name>
</gene>
<keyword evidence="3" id="KW-0904">Protein phosphatase</keyword>
<dbReference type="Gene3D" id="3.90.190.10">
    <property type="entry name" value="Protein tyrosine phosphatase superfamily"/>
    <property type="match status" value="1"/>
</dbReference>
<dbReference type="GO" id="GO:0017017">
    <property type="term" value="F:MAP kinase tyrosine/serine/threonine phosphatase activity"/>
    <property type="evidence" value="ECO:0007669"/>
    <property type="project" value="InterPro"/>
</dbReference>
<sequence>MSQVAQVRPGLYLSGSDPALRLSVLSSRSISLVVNASGLQDLVYPPLEGLSVLNVPLQDQPHAPLKLYFDLVGERIHQKPDRQNSGSLQRGQEPLAQPHHRLPDEV</sequence>
<comment type="catalytic activity">
    <reaction evidence="5">
        <text>O-phospho-L-threonyl-[protein] + H2O = L-threonyl-[protein] + phosphate</text>
        <dbReference type="Rhea" id="RHEA:47004"/>
        <dbReference type="Rhea" id="RHEA-COMP:11060"/>
        <dbReference type="Rhea" id="RHEA-COMP:11605"/>
        <dbReference type="ChEBI" id="CHEBI:15377"/>
        <dbReference type="ChEBI" id="CHEBI:30013"/>
        <dbReference type="ChEBI" id="CHEBI:43474"/>
        <dbReference type="ChEBI" id="CHEBI:61977"/>
        <dbReference type="EC" id="3.1.3.16"/>
    </reaction>
</comment>
<name>A0AAN8DUG7_CHAGU</name>
<dbReference type="EMBL" id="JAURVH010001517">
    <property type="protein sequence ID" value="KAK5928790.1"/>
    <property type="molecule type" value="Genomic_DNA"/>
</dbReference>
<keyword evidence="2" id="KW-0378">Hydrolase</keyword>
<dbReference type="InterPro" id="IPR020420">
    <property type="entry name" value="Atypical_DUSP_subfamB"/>
</dbReference>
<dbReference type="AlphaFoldDB" id="A0AAN8DUG7"/>
<dbReference type="PRINTS" id="PR01910">
    <property type="entry name" value="ADSPHPHTASEB"/>
</dbReference>
<dbReference type="PRINTS" id="PR01908">
    <property type="entry name" value="ADSPHPHTASE"/>
</dbReference>